<organism evidence="4 5">
    <name type="scientific">Xenorhabdus taiwanensis</name>
    <dbReference type="NCBI Taxonomy" id="3085177"/>
    <lineage>
        <taxon>Bacteria</taxon>
        <taxon>Pseudomonadati</taxon>
        <taxon>Pseudomonadota</taxon>
        <taxon>Gammaproteobacteria</taxon>
        <taxon>Enterobacterales</taxon>
        <taxon>Morganellaceae</taxon>
        <taxon>Xenorhabdus</taxon>
    </lineage>
</organism>
<dbReference type="SUPFAM" id="SSF49373">
    <property type="entry name" value="Invasin/intimin cell-adhesion fragments"/>
    <property type="match status" value="8"/>
</dbReference>
<evidence type="ECO:0000259" key="3">
    <source>
        <dbReference type="PROSITE" id="PS51127"/>
    </source>
</evidence>
<dbReference type="InterPro" id="IPR051715">
    <property type="entry name" value="Intimin-Invasin_domain"/>
</dbReference>
<feature type="compositionally biased region" description="Low complexity" evidence="2">
    <location>
        <begin position="1678"/>
        <end position="1688"/>
    </location>
</feature>
<dbReference type="Gene3D" id="2.40.160.160">
    <property type="entry name" value="Inverse autotransporter, beta-domain"/>
    <property type="match status" value="1"/>
</dbReference>
<feature type="region of interest" description="Disordered" evidence="2">
    <location>
        <begin position="39"/>
        <end position="62"/>
    </location>
</feature>
<comment type="similarity">
    <text evidence="1">Belongs to the intimin/invasin family.</text>
</comment>
<dbReference type="InterPro" id="IPR003535">
    <property type="entry name" value="Intimin/invasin_bac"/>
</dbReference>
<dbReference type="InterPro" id="IPR008964">
    <property type="entry name" value="Invasin/intimin_cell_adhesion"/>
</dbReference>
<dbReference type="PROSITE" id="PS51127">
    <property type="entry name" value="BIG1"/>
    <property type="match status" value="3"/>
</dbReference>
<dbReference type="SMART" id="SM00634">
    <property type="entry name" value="BID_1"/>
    <property type="match status" value="9"/>
</dbReference>
<sequence>MLSYIGKVIFLLFFLYTLLVPYTITNSFAEGWLKTEGSTKKADENDNIGARMNGSDKQYLNSDTHKKNSVEENNHTSNADTQNFIAKNLQMAGNLLSSSPSELAEQAKSYAVGQVNGLVTSEAQKWLSQFGTARINFGLDKKGSRKNSSLDLLLPLYDNKADWLFFSQLGYRNKDSRDTINLGLGGRYFYQDWMYGLNTFYDNDLTGKNQRLGLGGEMWGDYIKLAANTYYRVSNWKNSRDFVGYYERPANGFDISGEFFLPTYPNLGAKLTYEQYFGDEVTLFDRETKQKNPALATLGLSYTPVPLFSLGVDYKQGGSGHSETQFLANLSYRLGIPLSVQLSPENVATARTLAGSRYDLVERNNHIVLEHKAKPSAQLSLPDNIIGYSGSQQDVTVKFSSESPLKQVRWATNKDFEQHGGKLSSQTGNTIKVTLPTYLSGNNQNNNYPIYAFAEWGNNQKSPPAEMRVIVRPFMLKKQERSNFIPAGPLPATGDKKDGYTFDPVITFDTANNAPVKNATINHVQWITDPKISTETGLQWKGWEASNSVNSVALDENGHFRNKPVLVSNRPNKDVKVYLQLDGQPPQLVGEVSFDENPASFHVDKVEVSPAGTSLIANRFQTYTYSAVVLDGNNNPVKNQKITNVNWSKDKNQDGLIWNPSNGDVTTDEEGKLKATLASEEAIKDVTVSLTIGSHKLVSAQPVSFTPDTSKYYVSSVKVDTTTPLVANNQNTYTYTATILDGHNNPVHQQKVDKVTWKITQNGHEVNLNDPEIKFTPNGDTTNQAGELTATLRSQKEMKDVVVSLSIGGLATVAVQHPVTFTPDTSKYHVSSVKVNPTKPLVANNQDAYTYTATILDGKNQPVHQQKIGKVTWKITQNGQDVSLTDPDIKFTHGDTTNQAGELTATLRSQKEMKDVVVSLSIEGQTAVAAQHPVTFTANTSKYHVSSVKVNPTKPLVANNQDAYTYTATILDGQNQPVHQQQIGKVTWTITQNGKEVSLPDPDIKFTPSGDTTNQAGELTATLSSQKEMKDVVVSLSIEGQTAVAVQPPVTFTPDTSKYHVSSVKVNPTKPLVANNQDAYTYTATIFDGQNRPVHQQKIGKVTWTITQNGKEVSLPDPDIKFTHGDTTNQAGELTATLSSQKEMKDVVVSLSIEGQTAVAVQPPVTFTPDTSKYHISSMKVDPTKPLVANNRDAYTYTATILDGQNRPVHQQKIGKVTWTITQNGKEVSLPDPDIKFTHGDTTNQAGELTATLSSQKEMKDVVVSLSIEGQTAVAVQPPVTFTPDTSKYHISSMKVDPTKPLVANNRDAYTYTATILDGQNRPVHQQKIGKVTWTITQNGKEVSLPDPDIKFTHGDTTNQAGELTATLSSKKDMTDVVVSLSIEGQTAVAVQPPVTFTKDTQDYRISQNGIKSEELQTLSPAGYQQYQFMATINNISGTPVKGETISGAEWHIVQPSNAANLGITLNPETKTDNQGILKAIISSTKKYKGNVIVSLKVGNNQPVQSSPSPVDFNSDISLITPDKQGPIVVKQSYNLSFTVGQPLLNKAVKWNIVSADKDQTKVTITPIDQTTTTGGKATATLTSHTEQNVTVTATVDGITTAPLKVRFQWPTFGTIGTPDQHNTQGKMTANGSDYYQFTAYMHGPDTMPFHNPDPSQPGHIPIKWKPLNPNKDIEFKNQSQSPSQSNQAVVRVTANKGPTSFVPCVGIDDPSVGAGQKLPSQKCSTDSPYVFEPVP</sequence>
<evidence type="ECO:0000313" key="4">
    <source>
        <dbReference type="EMBL" id="BET95194.1"/>
    </source>
</evidence>
<feature type="region of interest" description="Disordered" evidence="2">
    <location>
        <begin position="1669"/>
        <end position="1690"/>
    </location>
</feature>
<feature type="domain" description="Big-1" evidence="3">
    <location>
        <begin position="947"/>
        <end position="1053"/>
    </location>
</feature>
<gene>
    <name evidence="4" type="ORF">TCT1_01150</name>
</gene>
<evidence type="ECO:0000256" key="1">
    <source>
        <dbReference type="ARBA" id="ARBA00010116"/>
    </source>
</evidence>
<feature type="compositionally biased region" description="Polar residues" evidence="2">
    <location>
        <begin position="1719"/>
        <end position="1728"/>
    </location>
</feature>
<keyword evidence="5" id="KW-1185">Reference proteome</keyword>
<feature type="domain" description="Big-1" evidence="3">
    <location>
        <begin position="1291"/>
        <end position="1398"/>
    </location>
</feature>
<accession>A0ABM8JR72</accession>
<dbReference type="InterPro" id="IPR024519">
    <property type="entry name" value="IAT_beta"/>
</dbReference>
<dbReference type="InterPro" id="IPR038177">
    <property type="entry name" value="IAT_beta_sf"/>
</dbReference>
<dbReference type="PRINTS" id="PR01369">
    <property type="entry name" value="INTIMIN"/>
</dbReference>
<dbReference type="Pfam" id="PF11924">
    <property type="entry name" value="IAT_beta"/>
    <property type="match status" value="1"/>
</dbReference>
<reference evidence="4 5" key="1">
    <citation type="submission" date="2023-10" db="EMBL/GenBank/DDBJ databases">
        <title>Xenorhabdus taiwanensis sp. nov., a symbiotic bacterium associated with the entomopathogenic nematode Steinernema taiwanensis.</title>
        <authorList>
            <person name="Tseng C.T."/>
            <person name="Shu H.Y."/>
            <person name="Chen M.H."/>
            <person name="Fang Y.J."/>
            <person name="Wu T.L."/>
            <person name="Lin Y.C."/>
            <person name="Huang C.J."/>
        </authorList>
    </citation>
    <scope>NUCLEOTIDE SEQUENCE [LARGE SCALE GENOMIC DNA]</scope>
    <source>
        <strain evidence="4 5">TCT-1</strain>
    </source>
</reference>
<protein>
    <recommendedName>
        <fullName evidence="3">Big-1 domain-containing protein</fullName>
    </recommendedName>
</protein>
<dbReference type="InterPro" id="IPR003344">
    <property type="entry name" value="Big_1_dom"/>
</dbReference>
<evidence type="ECO:0000256" key="2">
    <source>
        <dbReference type="SAM" id="MobiDB-lite"/>
    </source>
</evidence>
<name>A0ABM8JR72_9GAMM</name>
<dbReference type="PANTHER" id="PTHR39576">
    <property type="entry name" value="ATTACHING AND EFFACING PROTEIN HOMOLOG-RELATED-RELATED"/>
    <property type="match status" value="1"/>
</dbReference>
<dbReference type="InterPro" id="IPR013783">
    <property type="entry name" value="Ig-like_fold"/>
</dbReference>
<dbReference type="PANTHER" id="PTHR39576:SF2">
    <property type="entry name" value="ATTACHING AND EFFACING PROTEIN HOMOLOG-RELATED"/>
    <property type="match status" value="1"/>
</dbReference>
<dbReference type="EMBL" id="AP028978">
    <property type="protein sequence ID" value="BET95194.1"/>
    <property type="molecule type" value="Genomic_DNA"/>
</dbReference>
<dbReference type="Proteomes" id="UP001529514">
    <property type="component" value="Chromosome"/>
</dbReference>
<feature type="domain" description="Big-1" evidence="3">
    <location>
        <begin position="605"/>
        <end position="706"/>
    </location>
</feature>
<dbReference type="Gene3D" id="2.60.40.10">
    <property type="entry name" value="Immunoglobulins"/>
    <property type="match status" value="8"/>
</dbReference>
<evidence type="ECO:0000313" key="5">
    <source>
        <dbReference type="Proteomes" id="UP001529514"/>
    </source>
</evidence>
<feature type="region of interest" description="Disordered" evidence="2">
    <location>
        <begin position="1708"/>
        <end position="1736"/>
    </location>
</feature>
<proteinExistence type="inferred from homology"/>